<evidence type="ECO:0000313" key="3">
    <source>
        <dbReference type="Proteomes" id="UP000249645"/>
    </source>
</evidence>
<reference evidence="2 3" key="1">
    <citation type="submission" date="2017-11" db="EMBL/GenBank/DDBJ databases">
        <title>Infants hospitalized years apart are colonized by the same room-sourced microbial strains.</title>
        <authorList>
            <person name="Brooks B."/>
            <person name="Olm M.R."/>
            <person name="Firek B.A."/>
            <person name="Baker R."/>
            <person name="Thomas B.C."/>
            <person name="Morowitz M.J."/>
            <person name="Banfield J.F."/>
        </authorList>
    </citation>
    <scope>NUCLEOTIDE SEQUENCE [LARGE SCALE GENOMIC DNA]</scope>
    <source>
        <strain evidence="2">S2_009_000_R2_76</strain>
    </source>
</reference>
<accession>A0A2W5F3Y1</accession>
<organism evidence="2 3">
    <name type="scientific">Pseudopedobacter saltans</name>
    <dbReference type="NCBI Taxonomy" id="151895"/>
    <lineage>
        <taxon>Bacteria</taxon>
        <taxon>Pseudomonadati</taxon>
        <taxon>Bacteroidota</taxon>
        <taxon>Sphingobacteriia</taxon>
        <taxon>Sphingobacteriales</taxon>
        <taxon>Sphingobacteriaceae</taxon>
        <taxon>Pseudopedobacter</taxon>
    </lineage>
</organism>
<comment type="caution">
    <text evidence="2">The sequence shown here is derived from an EMBL/GenBank/DDBJ whole genome shotgun (WGS) entry which is preliminary data.</text>
</comment>
<dbReference type="NCBIfam" id="TIGR04183">
    <property type="entry name" value="Por_Secre_tail"/>
    <property type="match status" value="1"/>
</dbReference>
<dbReference type="Proteomes" id="UP000249645">
    <property type="component" value="Unassembled WGS sequence"/>
</dbReference>
<dbReference type="Gene3D" id="2.60.40.10">
    <property type="entry name" value="Immunoglobulins"/>
    <property type="match status" value="1"/>
</dbReference>
<dbReference type="InterPro" id="IPR026444">
    <property type="entry name" value="Secre_tail"/>
</dbReference>
<feature type="non-terminal residue" evidence="2">
    <location>
        <position position="1"/>
    </location>
</feature>
<proteinExistence type="predicted"/>
<dbReference type="AlphaFoldDB" id="A0A2W5F3Y1"/>
<dbReference type="InterPro" id="IPR013783">
    <property type="entry name" value="Ig-like_fold"/>
</dbReference>
<gene>
    <name evidence="2" type="ORF">DI598_04810</name>
</gene>
<sequence length="217" mass="23257">TTPISINGGTYTNIGDYHGLAIMPYVDIDPNIIDYTLPVTYSKPLTASLSNGKVDLLWASATEVYNKGYSILAGTKTNNLTKIGFVSSKAPNGNTGSGYTYSYEDTKPNANTYNYYQLRQEDLDGKEALSNVASVYVGNVTGSVSLFPNPATTTIYLKNVKLGTTVKIIGISGQIVKTQIASSDKVTINIEALPSSVYVAQAINSNGKAENVKFIKK</sequence>
<evidence type="ECO:0000313" key="2">
    <source>
        <dbReference type="EMBL" id="PZP50795.1"/>
    </source>
</evidence>
<protein>
    <recommendedName>
        <fullName evidence="1">Secretion system C-terminal sorting domain-containing protein</fullName>
    </recommendedName>
</protein>
<dbReference type="Pfam" id="PF18962">
    <property type="entry name" value="Por_Secre_tail"/>
    <property type="match status" value="1"/>
</dbReference>
<name>A0A2W5F3Y1_9SPHI</name>
<dbReference type="EMBL" id="QFOI01000053">
    <property type="protein sequence ID" value="PZP50795.1"/>
    <property type="molecule type" value="Genomic_DNA"/>
</dbReference>
<feature type="domain" description="Secretion system C-terminal sorting" evidence="1">
    <location>
        <begin position="146"/>
        <end position="214"/>
    </location>
</feature>
<evidence type="ECO:0000259" key="1">
    <source>
        <dbReference type="Pfam" id="PF18962"/>
    </source>
</evidence>